<name>A0A1M7TCU0_9BRAD</name>
<feature type="transmembrane region" description="Helical" evidence="5">
    <location>
        <begin position="416"/>
        <end position="435"/>
    </location>
</feature>
<dbReference type="Pfam" id="PF04932">
    <property type="entry name" value="Wzy_C"/>
    <property type="match status" value="1"/>
</dbReference>
<gene>
    <name evidence="7" type="ORF">SAMN05444170_1382</name>
</gene>
<reference evidence="8" key="1">
    <citation type="submission" date="2016-11" db="EMBL/GenBank/DDBJ databases">
        <authorList>
            <person name="Varghese N."/>
            <person name="Submissions S."/>
        </authorList>
    </citation>
    <scope>NUCLEOTIDE SEQUENCE [LARGE SCALE GENOMIC DNA]</scope>
    <source>
        <strain evidence="8">GAS401</strain>
    </source>
</reference>
<feature type="domain" description="O-antigen ligase-related" evidence="6">
    <location>
        <begin position="220"/>
        <end position="365"/>
    </location>
</feature>
<keyword evidence="2 5" id="KW-0812">Transmembrane</keyword>
<feature type="transmembrane region" description="Helical" evidence="5">
    <location>
        <begin position="260"/>
        <end position="279"/>
    </location>
</feature>
<feature type="transmembrane region" description="Helical" evidence="5">
    <location>
        <begin position="142"/>
        <end position="163"/>
    </location>
</feature>
<dbReference type="InterPro" id="IPR051533">
    <property type="entry name" value="WaaL-like"/>
</dbReference>
<keyword evidence="3 5" id="KW-1133">Transmembrane helix</keyword>
<feature type="transmembrane region" description="Helical" evidence="5">
    <location>
        <begin position="116"/>
        <end position="135"/>
    </location>
</feature>
<evidence type="ECO:0000256" key="5">
    <source>
        <dbReference type="SAM" id="Phobius"/>
    </source>
</evidence>
<feature type="transmembrane region" description="Helical" evidence="5">
    <location>
        <begin position="25"/>
        <end position="42"/>
    </location>
</feature>
<feature type="transmembrane region" description="Helical" evidence="5">
    <location>
        <begin position="235"/>
        <end position="253"/>
    </location>
</feature>
<dbReference type="EMBL" id="LT670849">
    <property type="protein sequence ID" value="SHN68594.1"/>
    <property type="molecule type" value="Genomic_DNA"/>
</dbReference>
<evidence type="ECO:0000256" key="1">
    <source>
        <dbReference type="ARBA" id="ARBA00004141"/>
    </source>
</evidence>
<dbReference type="GO" id="GO:0016874">
    <property type="term" value="F:ligase activity"/>
    <property type="evidence" value="ECO:0007669"/>
    <property type="project" value="UniProtKB-KW"/>
</dbReference>
<feature type="transmembrane region" description="Helical" evidence="5">
    <location>
        <begin position="352"/>
        <end position="370"/>
    </location>
</feature>
<comment type="subcellular location">
    <subcellularLocation>
        <location evidence="1">Membrane</location>
        <topology evidence="1">Multi-pass membrane protein</topology>
    </subcellularLocation>
</comment>
<dbReference type="AlphaFoldDB" id="A0A1M7TCU0"/>
<feature type="transmembrane region" description="Helical" evidence="5">
    <location>
        <begin position="62"/>
        <end position="80"/>
    </location>
</feature>
<evidence type="ECO:0000256" key="3">
    <source>
        <dbReference type="ARBA" id="ARBA00022989"/>
    </source>
</evidence>
<evidence type="ECO:0000256" key="2">
    <source>
        <dbReference type="ARBA" id="ARBA00022692"/>
    </source>
</evidence>
<evidence type="ECO:0000259" key="6">
    <source>
        <dbReference type="Pfam" id="PF04932"/>
    </source>
</evidence>
<dbReference type="PANTHER" id="PTHR37422">
    <property type="entry name" value="TEICHURONIC ACID BIOSYNTHESIS PROTEIN TUAE"/>
    <property type="match status" value="1"/>
</dbReference>
<sequence>MSQFAVTSDFRAVADGLRGQQVIDLMRAGAFIGALLLAWISMRPFIDLSDMLLTDVQMGNEVWTYAAFGGFAVLTVALAMRDGARGFATLLSAAYLALGAWIAVMVVMSIEPGTSARRLVLALSVAAVAASLMLLPKSQTELRNWLAVAILTLLAVCYLGILLVPNLSIHLATDPQEPALAGAWRGVFGHKNMAAGMMAMLLFLGIYVMRAGSWLAGAIAVGLTLLFLINTEGKSALALCLGVLVLTSLAAMIRSFWFRAVVLLMPLVLLNMIGIGSVVSETLAAISKALPLDASFTGRTDIWTFGLEVARLKLWTGYGFSAFWGSSAVRNLPQGMEWAATAAHSHNGYLDIALALGLPGLALLIAAFVVGPLRDFQAADEGCNNGPLAQALLQVWLFGLYLSSLESFFFDRADPMWFTMLVAMFGLHYLARFRLAE</sequence>
<evidence type="ECO:0000313" key="7">
    <source>
        <dbReference type="EMBL" id="SHN68594.1"/>
    </source>
</evidence>
<dbReference type="InterPro" id="IPR007016">
    <property type="entry name" value="O-antigen_ligase-rel_domated"/>
</dbReference>
<keyword evidence="4 5" id="KW-0472">Membrane</keyword>
<keyword evidence="7" id="KW-0436">Ligase</keyword>
<accession>A0A1M7TCU0</accession>
<dbReference type="PANTHER" id="PTHR37422:SF21">
    <property type="entry name" value="EXOQ-LIKE PROTEIN"/>
    <property type="match status" value="1"/>
</dbReference>
<dbReference type="GO" id="GO:0016020">
    <property type="term" value="C:membrane"/>
    <property type="evidence" value="ECO:0007669"/>
    <property type="project" value="UniProtKB-SubCell"/>
</dbReference>
<keyword evidence="8" id="KW-1185">Reference proteome</keyword>
<dbReference type="OrthoDB" id="4391260at2"/>
<organism evidence="7 8">
    <name type="scientific">Bradyrhizobium erythrophlei</name>
    <dbReference type="NCBI Taxonomy" id="1437360"/>
    <lineage>
        <taxon>Bacteria</taxon>
        <taxon>Pseudomonadati</taxon>
        <taxon>Pseudomonadota</taxon>
        <taxon>Alphaproteobacteria</taxon>
        <taxon>Hyphomicrobiales</taxon>
        <taxon>Nitrobacteraceae</taxon>
        <taxon>Bradyrhizobium</taxon>
    </lineage>
</organism>
<dbReference type="Proteomes" id="UP000184096">
    <property type="component" value="Chromosome I"/>
</dbReference>
<evidence type="ECO:0000313" key="8">
    <source>
        <dbReference type="Proteomes" id="UP000184096"/>
    </source>
</evidence>
<proteinExistence type="predicted"/>
<feature type="transmembrane region" description="Helical" evidence="5">
    <location>
        <begin position="87"/>
        <end position="110"/>
    </location>
</feature>
<feature type="transmembrane region" description="Helical" evidence="5">
    <location>
        <begin position="211"/>
        <end position="229"/>
    </location>
</feature>
<protein>
    <submittedName>
        <fullName evidence="7">O-antigen ligase</fullName>
    </submittedName>
</protein>
<evidence type="ECO:0000256" key="4">
    <source>
        <dbReference type="ARBA" id="ARBA00023136"/>
    </source>
</evidence>